<feature type="transmembrane region" description="Helical" evidence="6">
    <location>
        <begin position="20"/>
        <end position="46"/>
    </location>
</feature>
<feature type="transmembrane region" description="Helical" evidence="6">
    <location>
        <begin position="302"/>
        <end position="319"/>
    </location>
</feature>
<dbReference type="AlphaFoldDB" id="A0A2J6PZB7"/>
<keyword evidence="3 6" id="KW-0812">Transmembrane</keyword>
<dbReference type="Proteomes" id="UP000235672">
    <property type="component" value="Unassembled WGS sequence"/>
</dbReference>
<dbReference type="InterPro" id="IPR050930">
    <property type="entry name" value="MFS_Vesicular_Transporter"/>
</dbReference>
<dbReference type="Gene3D" id="1.20.1250.20">
    <property type="entry name" value="MFS general substrate transporter like domains"/>
    <property type="match status" value="1"/>
</dbReference>
<feature type="domain" description="Major facilitator superfamily (MFS) profile" evidence="7">
    <location>
        <begin position="21"/>
        <end position="461"/>
    </location>
</feature>
<evidence type="ECO:0000256" key="2">
    <source>
        <dbReference type="ARBA" id="ARBA00022448"/>
    </source>
</evidence>
<name>A0A2J6PZB7_9HELO</name>
<keyword evidence="9" id="KW-1185">Reference proteome</keyword>
<evidence type="ECO:0000256" key="1">
    <source>
        <dbReference type="ARBA" id="ARBA00004141"/>
    </source>
</evidence>
<dbReference type="InterPro" id="IPR011701">
    <property type="entry name" value="MFS"/>
</dbReference>
<dbReference type="PANTHER" id="PTHR23506:SF37">
    <property type="entry name" value="MAJOR FACILITATOR SUPERFAMILY (MFS) PROFILE DOMAIN-CONTAINING PROTEIN"/>
    <property type="match status" value="1"/>
</dbReference>
<feature type="transmembrane region" description="Helical" evidence="6">
    <location>
        <begin position="180"/>
        <end position="200"/>
    </location>
</feature>
<feature type="transmembrane region" description="Helical" evidence="6">
    <location>
        <begin position="152"/>
        <end position="174"/>
    </location>
</feature>
<keyword evidence="5 6" id="KW-0472">Membrane</keyword>
<organism evidence="8 9">
    <name type="scientific">Hyaloscypha hepaticicola</name>
    <dbReference type="NCBI Taxonomy" id="2082293"/>
    <lineage>
        <taxon>Eukaryota</taxon>
        <taxon>Fungi</taxon>
        <taxon>Dikarya</taxon>
        <taxon>Ascomycota</taxon>
        <taxon>Pezizomycotina</taxon>
        <taxon>Leotiomycetes</taxon>
        <taxon>Helotiales</taxon>
        <taxon>Hyaloscyphaceae</taxon>
        <taxon>Hyaloscypha</taxon>
    </lineage>
</organism>
<reference evidence="8 9" key="1">
    <citation type="submission" date="2016-05" db="EMBL/GenBank/DDBJ databases">
        <title>A degradative enzymes factory behind the ericoid mycorrhizal symbiosis.</title>
        <authorList>
            <consortium name="DOE Joint Genome Institute"/>
            <person name="Martino E."/>
            <person name="Morin E."/>
            <person name="Grelet G."/>
            <person name="Kuo A."/>
            <person name="Kohler A."/>
            <person name="Daghino S."/>
            <person name="Barry K."/>
            <person name="Choi C."/>
            <person name="Cichocki N."/>
            <person name="Clum A."/>
            <person name="Copeland A."/>
            <person name="Hainaut M."/>
            <person name="Haridas S."/>
            <person name="Labutti K."/>
            <person name="Lindquist E."/>
            <person name="Lipzen A."/>
            <person name="Khouja H.-R."/>
            <person name="Murat C."/>
            <person name="Ohm R."/>
            <person name="Olson A."/>
            <person name="Spatafora J."/>
            <person name="Veneault-Fourrey C."/>
            <person name="Henrissat B."/>
            <person name="Grigoriev I."/>
            <person name="Martin F."/>
            <person name="Perotto S."/>
        </authorList>
    </citation>
    <scope>NUCLEOTIDE SEQUENCE [LARGE SCALE GENOMIC DNA]</scope>
    <source>
        <strain evidence="8 9">UAMH 7357</strain>
    </source>
</reference>
<evidence type="ECO:0000256" key="4">
    <source>
        <dbReference type="ARBA" id="ARBA00022989"/>
    </source>
</evidence>
<gene>
    <name evidence="8" type="ORF">NA56DRAFT_671799</name>
</gene>
<feature type="transmembrane region" description="Helical" evidence="6">
    <location>
        <begin position="361"/>
        <end position="387"/>
    </location>
</feature>
<comment type="subcellular location">
    <subcellularLocation>
        <location evidence="1">Membrane</location>
        <topology evidence="1">Multi-pass membrane protein</topology>
    </subcellularLocation>
</comment>
<feature type="transmembrane region" description="Helical" evidence="6">
    <location>
        <begin position="331"/>
        <end position="349"/>
    </location>
</feature>
<feature type="transmembrane region" description="Helical" evidence="6">
    <location>
        <begin position="58"/>
        <end position="80"/>
    </location>
</feature>
<evidence type="ECO:0000259" key="7">
    <source>
        <dbReference type="PROSITE" id="PS50850"/>
    </source>
</evidence>
<evidence type="ECO:0000256" key="3">
    <source>
        <dbReference type="ARBA" id="ARBA00022692"/>
    </source>
</evidence>
<sequence length="473" mass="50640">MPTDYSKPPLGLKWRSNTLFIITTIGIGLFTDLFLYGIVVPILPFILRDRVSVPHDKIQTYTSVLLACFAGASTLFSLPTGIIADKLPARQLPFLGGLVALLASTTLLWLGKTIPILILARILQGISGAVVWTIGLALIMDTVGSDKLGVTIGSIFSIISVSDLVAPVLGGVVYKKAGSGAVFGIGFGLLAIDFIMRLVLIEKKIAAKYGLKDAEEEEEEEEESANEDSPLLASEINNLDEWRIPKDQPGWIKKFPLLCCLKNPRLIVAQSITFANAVLLGTFDSTIPTEVQDLFGFDSLKAGLLFMPLVLPYLVFGPLAGKFVDKKGPKLAASIGFGFLVLPLILLRLPHQGGDGEIAKFCIFLAMCGIGMALISAPSIVEASFVVEQYYKANPDFFGDEGPYAQLYAINNIFFSAGLTLGPLISGALRDAIGYGNMNAVVAGMCAVESVLCYVYLGGASLSSLGKKCDIRD</sequence>
<dbReference type="STRING" id="1745343.A0A2J6PZB7"/>
<keyword evidence="4 6" id="KW-1133">Transmembrane helix</keyword>
<accession>A0A2J6PZB7</accession>
<protein>
    <submittedName>
        <fullName evidence="8">MFS transporter-like protein</fullName>
    </submittedName>
</protein>
<dbReference type="GO" id="GO:0022857">
    <property type="term" value="F:transmembrane transporter activity"/>
    <property type="evidence" value="ECO:0007669"/>
    <property type="project" value="InterPro"/>
</dbReference>
<evidence type="ECO:0000256" key="6">
    <source>
        <dbReference type="SAM" id="Phobius"/>
    </source>
</evidence>
<feature type="transmembrane region" description="Helical" evidence="6">
    <location>
        <begin position="407"/>
        <end position="426"/>
    </location>
</feature>
<feature type="transmembrane region" description="Helical" evidence="6">
    <location>
        <begin position="438"/>
        <end position="457"/>
    </location>
</feature>
<dbReference type="CDD" id="cd17325">
    <property type="entry name" value="MFS_MdtG_SLC18_like"/>
    <property type="match status" value="1"/>
</dbReference>
<keyword evidence="2" id="KW-0813">Transport</keyword>
<evidence type="ECO:0000313" key="9">
    <source>
        <dbReference type="Proteomes" id="UP000235672"/>
    </source>
</evidence>
<dbReference type="EMBL" id="KZ613489">
    <property type="protein sequence ID" value="PMD19371.1"/>
    <property type="molecule type" value="Genomic_DNA"/>
</dbReference>
<evidence type="ECO:0000313" key="8">
    <source>
        <dbReference type="EMBL" id="PMD19371.1"/>
    </source>
</evidence>
<feature type="transmembrane region" description="Helical" evidence="6">
    <location>
        <begin position="92"/>
        <end position="110"/>
    </location>
</feature>
<dbReference type="PRINTS" id="PR01036">
    <property type="entry name" value="TCRTETB"/>
</dbReference>
<dbReference type="PROSITE" id="PS50850">
    <property type="entry name" value="MFS"/>
    <property type="match status" value="1"/>
</dbReference>
<dbReference type="InterPro" id="IPR036259">
    <property type="entry name" value="MFS_trans_sf"/>
</dbReference>
<evidence type="ECO:0000256" key="5">
    <source>
        <dbReference type="ARBA" id="ARBA00023136"/>
    </source>
</evidence>
<dbReference type="OrthoDB" id="5086884at2759"/>
<proteinExistence type="predicted"/>
<feature type="transmembrane region" description="Helical" evidence="6">
    <location>
        <begin position="116"/>
        <end position="140"/>
    </location>
</feature>
<dbReference type="PANTHER" id="PTHR23506">
    <property type="entry name" value="GH10249P"/>
    <property type="match status" value="1"/>
</dbReference>
<dbReference type="Pfam" id="PF07690">
    <property type="entry name" value="MFS_1"/>
    <property type="match status" value="1"/>
</dbReference>
<dbReference type="InterPro" id="IPR020846">
    <property type="entry name" value="MFS_dom"/>
</dbReference>
<dbReference type="SUPFAM" id="SSF103473">
    <property type="entry name" value="MFS general substrate transporter"/>
    <property type="match status" value="1"/>
</dbReference>
<dbReference type="GO" id="GO:0016020">
    <property type="term" value="C:membrane"/>
    <property type="evidence" value="ECO:0007669"/>
    <property type="project" value="UniProtKB-SubCell"/>
</dbReference>